<gene>
    <name evidence="1" type="ORF">GCM10009775_05870</name>
</gene>
<dbReference type="EMBL" id="BAAAOF010000002">
    <property type="protein sequence ID" value="GAA1916225.1"/>
    <property type="molecule type" value="Genomic_DNA"/>
</dbReference>
<dbReference type="Proteomes" id="UP001501343">
    <property type="component" value="Unassembled WGS sequence"/>
</dbReference>
<proteinExistence type="predicted"/>
<sequence length="185" mass="20083">MTKHLDLTGLPRFLAHLEARDASSAHFARLLLDSGCVPVGFWGPVQMDVWELRIRRGAAIVRFGVERGYSDGLMIGPPTGSDSWTSFVPMNLAVVAWAGANAYALRLDDPSVVNVDLQEVGLAVVDWVGDGHEEAIDRVRQAWKTYHEKEGRLRRRTNGHPTPAQLNASRAAGAAAMQAAATPST</sequence>
<comment type="caution">
    <text evidence="1">The sequence shown here is derived from an EMBL/GenBank/DDBJ whole genome shotgun (WGS) entry which is preliminary data.</text>
</comment>
<evidence type="ECO:0000313" key="2">
    <source>
        <dbReference type="Proteomes" id="UP001501343"/>
    </source>
</evidence>
<accession>A0ABN2P9S1</accession>
<reference evidence="1 2" key="1">
    <citation type="journal article" date="2019" name="Int. J. Syst. Evol. Microbiol.">
        <title>The Global Catalogue of Microorganisms (GCM) 10K type strain sequencing project: providing services to taxonomists for standard genome sequencing and annotation.</title>
        <authorList>
            <consortium name="The Broad Institute Genomics Platform"/>
            <consortium name="The Broad Institute Genome Sequencing Center for Infectious Disease"/>
            <person name="Wu L."/>
            <person name="Ma J."/>
        </authorList>
    </citation>
    <scope>NUCLEOTIDE SEQUENCE [LARGE SCALE GENOMIC DNA]</scope>
    <source>
        <strain evidence="1 2">JCM 14900</strain>
    </source>
</reference>
<dbReference type="RefSeq" id="WP_248145267.1">
    <property type="nucleotide sequence ID" value="NZ_BAAAOF010000002.1"/>
</dbReference>
<keyword evidence="2" id="KW-1185">Reference proteome</keyword>
<name>A0ABN2P9S1_9MICO</name>
<evidence type="ECO:0000313" key="1">
    <source>
        <dbReference type="EMBL" id="GAA1916225.1"/>
    </source>
</evidence>
<organism evidence="1 2">
    <name type="scientific">Microbacterium aoyamense</name>
    <dbReference type="NCBI Taxonomy" id="344166"/>
    <lineage>
        <taxon>Bacteria</taxon>
        <taxon>Bacillati</taxon>
        <taxon>Actinomycetota</taxon>
        <taxon>Actinomycetes</taxon>
        <taxon>Micrococcales</taxon>
        <taxon>Microbacteriaceae</taxon>
        <taxon>Microbacterium</taxon>
    </lineage>
</organism>
<protein>
    <submittedName>
        <fullName evidence="1">Uncharacterized protein</fullName>
    </submittedName>
</protein>